<name>D2UGA5_XANAP</name>
<keyword evidence="2" id="KW-1185">Reference proteome</keyword>
<accession>D2UGA5</accession>
<dbReference type="eggNOG" id="COG2963">
    <property type="taxonomic scope" value="Bacteria"/>
</dbReference>
<sequence length="53" mass="6168">MKKRFPEEQIIGLLREAEAGVAIKDLCRRHGFSKAFYCLLPVAQQVRRHEGDR</sequence>
<reference evidence="1 2" key="1">
    <citation type="journal article" date="2009" name="BMC Genomics">
        <title>The complete genome sequence of Xanthomonas albilineans provides new insights into the reductive genome evolution of the xylem-limited Xanthomonadaceae.</title>
        <authorList>
            <person name="Pieretti I."/>
            <person name="Royer M."/>
            <person name="Barbe V."/>
            <person name="Carrere S."/>
            <person name="Koebnik R."/>
            <person name="Cociancich S."/>
            <person name="Couloux A."/>
            <person name="Darrasse A."/>
            <person name="Gouzy J."/>
            <person name="Jacques M.A."/>
            <person name="Lauber E."/>
            <person name="Manceau C."/>
            <person name="Mangenot S."/>
            <person name="Poussier S."/>
            <person name="Segurens B."/>
            <person name="Szurek B."/>
            <person name="Verdier V."/>
            <person name="Arlat M."/>
            <person name="Rott P."/>
        </authorList>
    </citation>
    <scope>NUCLEOTIDE SEQUENCE [LARGE SCALE GENOMIC DNA]</scope>
    <source>
        <strain evidence="2">GPE PC73 / CFBP 7063</strain>
    </source>
</reference>
<dbReference type="EMBL" id="FP565176">
    <property type="protein sequence ID" value="CBA17416.1"/>
    <property type="molecule type" value="Genomic_DNA"/>
</dbReference>
<dbReference type="GO" id="GO:0003677">
    <property type="term" value="F:DNA binding"/>
    <property type="evidence" value="ECO:0007669"/>
    <property type="project" value="InterPro"/>
</dbReference>
<dbReference type="GO" id="GO:0004803">
    <property type="term" value="F:transposase activity"/>
    <property type="evidence" value="ECO:0007669"/>
    <property type="project" value="InterPro"/>
</dbReference>
<dbReference type="AlphaFoldDB" id="D2UGA5"/>
<proteinExistence type="predicted"/>
<evidence type="ECO:0000313" key="2">
    <source>
        <dbReference type="Proteomes" id="UP000001890"/>
    </source>
</evidence>
<gene>
    <name evidence="1" type="ordered locus">XALc_2939</name>
</gene>
<evidence type="ECO:0000313" key="1">
    <source>
        <dbReference type="EMBL" id="CBA17416.1"/>
    </source>
</evidence>
<dbReference type="Pfam" id="PF01527">
    <property type="entry name" value="HTH_Tnp_1"/>
    <property type="match status" value="1"/>
</dbReference>
<dbReference type="Proteomes" id="UP000001890">
    <property type="component" value="Chromosome"/>
</dbReference>
<dbReference type="KEGG" id="xal:XALC_2939"/>
<dbReference type="InterPro" id="IPR002514">
    <property type="entry name" value="Transposase_8"/>
</dbReference>
<dbReference type="GO" id="GO:0006313">
    <property type="term" value="P:DNA transposition"/>
    <property type="evidence" value="ECO:0007669"/>
    <property type="project" value="InterPro"/>
</dbReference>
<dbReference type="STRING" id="380358.XALC_2939"/>
<protein>
    <submittedName>
        <fullName evidence="1">Hypothetical is1404 transposase orf a protein</fullName>
    </submittedName>
</protein>
<organism evidence="1 2">
    <name type="scientific">Xanthomonas albilineans (strain GPE PC73 / CFBP 7063)</name>
    <dbReference type="NCBI Taxonomy" id="380358"/>
    <lineage>
        <taxon>Bacteria</taxon>
        <taxon>Pseudomonadati</taxon>
        <taxon>Pseudomonadota</taxon>
        <taxon>Gammaproteobacteria</taxon>
        <taxon>Lysobacterales</taxon>
        <taxon>Lysobacteraceae</taxon>
        <taxon>Xanthomonas</taxon>
    </lineage>
</organism>